<dbReference type="EMBL" id="CP040078">
    <property type="protein sequence ID" value="QCP52497.1"/>
    <property type="molecule type" value="Genomic_DNA"/>
</dbReference>
<dbReference type="RefSeq" id="WP_137335268.1">
    <property type="nucleotide sequence ID" value="NZ_CP040078.1"/>
</dbReference>
<organism evidence="5 6">
    <name type="scientific">Trinickia violacea</name>
    <dbReference type="NCBI Taxonomy" id="2571746"/>
    <lineage>
        <taxon>Bacteria</taxon>
        <taxon>Pseudomonadati</taxon>
        <taxon>Pseudomonadota</taxon>
        <taxon>Betaproteobacteria</taxon>
        <taxon>Burkholderiales</taxon>
        <taxon>Burkholderiaceae</taxon>
        <taxon>Trinickia</taxon>
    </lineage>
</organism>
<dbReference type="PANTHER" id="PTHR31956:SF1">
    <property type="entry name" value="NON-SPECIFIC PHOSPHOLIPASE C1"/>
    <property type="match status" value="1"/>
</dbReference>
<gene>
    <name evidence="5" type="ORF">FAZ95_25355</name>
</gene>
<evidence type="ECO:0000259" key="4">
    <source>
        <dbReference type="Pfam" id="PF05506"/>
    </source>
</evidence>
<dbReference type="InterPro" id="IPR006311">
    <property type="entry name" value="TAT_signal"/>
</dbReference>
<keyword evidence="6" id="KW-1185">Reference proteome</keyword>
<dbReference type="Pfam" id="PF04185">
    <property type="entry name" value="Phosphoesterase"/>
    <property type="match status" value="1"/>
</dbReference>
<feature type="domain" description="Bacterial phospholipase C C-terminal" evidence="4">
    <location>
        <begin position="506"/>
        <end position="592"/>
    </location>
</feature>
<dbReference type="InterPro" id="IPR017850">
    <property type="entry name" value="Alkaline_phosphatase_core_sf"/>
</dbReference>
<reference evidence="5 6" key="1">
    <citation type="submission" date="2019-05" db="EMBL/GenBank/DDBJ databases">
        <title>Burkholderia sp. DHOD12, isolated from subtropical forest soil.</title>
        <authorList>
            <person name="Gao Z.-H."/>
            <person name="Qiu L.-H."/>
        </authorList>
    </citation>
    <scope>NUCLEOTIDE SEQUENCE [LARGE SCALE GENOMIC DNA]</scope>
    <source>
        <strain evidence="5 6">DHOD12</strain>
    </source>
</reference>
<evidence type="ECO:0000313" key="5">
    <source>
        <dbReference type="EMBL" id="QCP52497.1"/>
    </source>
</evidence>
<dbReference type="PROSITE" id="PS51318">
    <property type="entry name" value="TAT"/>
    <property type="match status" value="1"/>
</dbReference>
<evidence type="ECO:0000313" key="6">
    <source>
        <dbReference type="Proteomes" id="UP000298656"/>
    </source>
</evidence>
<dbReference type="Pfam" id="PF05506">
    <property type="entry name" value="PLipase_C_C"/>
    <property type="match status" value="2"/>
</dbReference>
<dbReference type="OrthoDB" id="980947at2"/>
<dbReference type="GO" id="GO:0016042">
    <property type="term" value="P:lipid catabolic process"/>
    <property type="evidence" value="ECO:0007669"/>
    <property type="project" value="InterPro"/>
</dbReference>
<keyword evidence="3" id="KW-0378">Hydrolase</keyword>
<proteinExistence type="inferred from homology"/>
<dbReference type="PANTHER" id="PTHR31956">
    <property type="entry name" value="NON-SPECIFIC PHOSPHOLIPASE C4-RELATED"/>
    <property type="match status" value="1"/>
</dbReference>
<evidence type="ECO:0000256" key="2">
    <source>
        <dbReference type="ARBA" id="ARBA00012018"/>
    </source>
</evidence>
<accession>A0A4P8IW42</accession>
<dbReference type="AlphaFoldDB" id="A0A4P8IW42"/>
<protein>
    <recommendedName>
        <fullName evidence="2">phospholipase C</fullName>
        <ecNumber evidence="2">3.1.4.3</ecNumber>
    </recommendedName>
</protein>
<dbReference type="GO" id="GO:0034480">
    <property type="term" value="F:phosphatidylcholine phospholipase C activity"/>
    <property type="evidence" value="ECO:0007669"/>
    <property type="project" value="UniProtKB-EC"/>
</dbReference>
<dbReference type="KEGG" id="tvl:FAZ95_25355"/>
<evidence type="ECO:0000256" key="1">
    <source>
        <dbReference type="ARBA" id="ARBA00009717"/>
    </source>
</evidence>
<dbReference type="Proteomes" id="UP000298656">
    <property type="component" value="Chromosome 2"/>
</dbReference>
<dbReference type="NCBIfam" id="TIGR03396">
    <property type="entry name" value="PC_PLC"/>
    <property type="match status" value="1"/>
</dbReference>
<dbReference type="InterPro" id="IPR007312">
    <property type="entry name" value="Phosphoesterase"/>
</dbReference>
<dbReference type="Gene3D" id="3.40.720.10">
    <property type="entry name" value="Alkaline Phosphatase, subunit A"/>
    <property type="match status" value="2"/>
</dbReference>
<dbReference type="InterPro" id="IPR017767">
    <property type="entry name" value="PC-PLC"/>
</dbReference>
<dbReference type="InterPro" id="IPR008475">
    <property type="entry name" value="PLipase_C_C"/>
</dbReference>
<evidence type="ECO:0000256" key="3">
    <source>
        <dbReference type="ARBA" id="ARBA00022801"/>
    </source>
</evidence>
<comment type="similarity">
    <text evidence="1">Belongs to the bacterial phospholipase C family.</text>
</comment>
<name>A0A4P8IW42_9BURK</name>
<feature type="domain" description="Bacterial phospholipase C C-terminal" evidence="4">
    <location>
        <begin position="607"/>
        <end position="688"/>
    </location>
</feature>
<sequence>MTSNSRRDFLRATAQAAGAAAAMGALPAGIRNALAIPANNATKSIEDVQHIVILMQENRSFDHYFGTLRGVRGYGDKRTITLPTGKPVWYQPLAGDLGYVLPFRPSAPDLGLQFIQDLPHDWNTTHTAWNSGNYDQWVPAKGTTTMAYLTRQDIPFHYQLADAFTICDAYHCSGMTPTDPNRYYMWTGWVGNDGSGGGPVIDNAEAGYGWSTYPEVLQQAGISWKIYQDIGTGLNAAGSWGWTSDAYIGNYGDNSLLYFNQYRNAQPGNPLYDNARTGTNVAVSGGYFDILKQDVANGTLPQVSWIVAPEAYSEHPNWPANYGAWYVDQVLQILTSNPEVWSKTVLLVTYDENDGFFDHVAPPYAPWSSAEGLSTVDTNNEYFTGNSTYSAGPYGLGPRVPMLVVSPWSKGGWVCSETFDHTSIIRFIERRFGHHHNLSESNITAWRRAVCGDLTRAFDFTNPNAAFPTLPSTSGYVPPDQNRHPSYVPVPPLVQAIPQQEPGVRPARALPYELFVRGLPQANQGKFNIEFVNSGQAGAAFSVFAAHSTGAPRAYTVEAGKRLKDQLALNSDGSYGFAVHGPNGFFRRLAGKAVAMHWWSGTDAAIPDVAEGYDVANGNIQLTLKNTGNAACQFTIFNAFDRGNLIRRSVAGGDSVNLYIDLRAQYGWYDLRVTVDTDASFERWLAGHVETGSSSMSDPALGQS</sequence>
<dbReference type="EC" id="3.1.4.3" evidence="2"/>
<dbReference type="CDD" id="cd16014">
    <property type="entry name" value="PLC"/>
    <property type="match status" value="1"/>
</dbReference>